<protein>
    <recommendedName>
        <fullName evidence="1">Peptidase M60 domain-containing protein</fullName>
    </recommendedName>
</protein>
<reference evidence="2 3" key="1">
    <citation type="submission" date="2019-02" db="EMBL/GenBank/DDBJ databases">
        <title>Pedobacter sp. nov., a novel speices isolated from soil of pinguins habitat in Antarcitica.</title>
        <authorList>
            <person name="He R.-H."/>
        </authorList>
    </citation>
    <scope>NUCLEOTIDE SEQUENCE [LARGE SCALE GENOMIC DNA]</scope>
    <source>
        <strain evidence="2 3">E01020</strain>
    </source>
</reference>
<gene>
    <name evidence="2" type="ORF">EZJ43_09485</name>
</gene>
<dbReference type="InterPro" id="IPR051244">
    <property type="entry name" value="TCAF"/>
</dbReference>
<dbReference type="Pfam" id="PF13402">
    <property type="entry name" value="Peptidase_M60"/>
    <property type="match status" value="1"/>
</dbReference>
<comment type="caution">
    <text evidence="2">The sequence shown here is derived from an EMBL/GenBank/DDBJ whole genome shotgun (WGS) entry which is preliminary data.</text>
</comment>
<accession>A0A4R5MLU4</accession>
<dbReference type="OrthoDB" id="606623at2"/>
<dbReference type="Proteomes" id="UP000295668">
    <property type="component" value="Unassembled WGS sequence"/>
</dbReference>
<dbReference type="PROSITE" id="PS51723">
    <property type="entry name" value="PEPTIDASE_M60"/>
    <property type="match status" value="1"/>
</dbReference>
<dbReference type="Gene3D" id="1.10.390.30">
    <property type="entry name" value="Peptidase M60, enhancin-like domain 3"/>
    <property type="match status" value="1"/>
</dbReference>
<evidence type="ECO:0000313" key="2">
    <source>
        <dbReference type="EMBL" id="TDG36225.1"/>
    </source>
</evidence>
<dbReference type="AlphaFoldDB" id="A0A4R5MLU4"/>
<dbReference type="PANTHER" id="PTHR15730:SF5">
    <property type="entry name" value="SI:CH211-210B2.2-RELATED"/>
    <property type="match status" value="1"/>
</dbReference>
<organism evidence="2 3">
    <name type="scientific">Pedobacter changchengzhani</name>
    <dbReference type="NCBI Taxonomy" id="2529274"/>
    <lineage>
        <taxon>Bacteria</taxon>
        <taxon>Pseudomonadati</taxon>
        <taxon>Bacteroidota</taxon>
        <taxon>Sphingobacteriia</taxon>
        <taxon>Sphingobacteriales</taxon>
        <taxon>Sphingobacteriaceae</taxon>
        <taxon>Pedobacter</taxon>
    </lineage>
</organism>
<dbReference type="PROSITE" id="PS51257">
    <property type="entry name" value="PROKAR_LIPOPROTEIN"/>
    <property type="match status" value="1"/>
</dbReference>
<dbReference type="Pfam" id="PF00754">
    <property type="entry name" value="F5_F8_type_C"/>
    <property type="match status" value="1"/>
</dbReference>
<evidence type="ECO:0000313" key="3">
    <source>
        <dbReference type="Proteomes" id="UP000295668"/>
    </source>
</evidence>
<feature type="domain" description="Peptidase M60" evidence="1">
    <location>
        <begin position="103"/>
        <end position="422"/>
    </location>
</feature>
<dbReference type="Gene3D" id="2.60.120.260">
    <property type="entry name" value="Galactose-binding domain-like"/>
    <property type="match status" value="1"/>
</dbReference>
<dbReference type="PANTHER" id="PTHR15730">
    <property type="entry name" value="EXPERIMENTAL AUTOIMMUNE PROSTATITIS ANTIGEN 2-RELATED"/>
    <property type="match status" value="1"/>
</dbReference>
<proteinExistence type="predicted"/>
<dbReference type="InterPro" id="IPR008979">
    <property type="entry name" value="Galactose-bd-like_sf"/>
</dbReference>
<dbReference type="InterPro" id="IPR042279">
    <property type="entry name" value="Pep_M60_3"/>
</dbReference>
<dbReference type="InterPro" id="IPR031161">
    <property type="entry name" value="Peptidase_M60_dom"/>
</dbReference>
<dbReference type="Gene3D" id="2.60.120.1250">
    <property type="entry name" value="Peptidase M60, enhancin-like domain 1"/>
    <property type="match status" value="1"/>
</dbReference>
<name>A0A4R5MLU4_9SPHI</name>
<dbReference type="EMBL" id="SJCY01000005">
    <property type="protein sequence ID" value="TDG36225.1"/>
    <property type="molecule type" value="Genomic_DNA"/>
</dbReference>
<dbReference type="InterPro" id="IPR035423">
    <property type="entry name" value="M60-like_N"/>
</dbReference>
<keyword evidence="3" id="KW-1185">Reference proteome</keyword>
<dbReference type="InterPro" id="IPR000421">
    <property type="entry name" value="FA58C"/>
</dbReference>
<dbReference type="Pfam" id="PF17291">
    <property type="entry name" value="M60-like_N"/>
    <property type="match status" value="1"/>
</dbReference>
<dbReference type="Gene3D" id="3.40.390.80">
    <property type="entry name" value="Peptidase M60, enhancin-like domain 2"/>
    <property type="match status" value="1"/>
</dbReference>
<dbReference type="SUPFAM" id="SSF49785">
    <property type="entry name" value="Galactose-binding domain-like"/>
    <property type="match status" value="1"/>
</dbReference>
<sequence>MKHNMKHNLLTKLIVLSCISVFFSCKKYGYDVPDGYADASGNVANGQIDTNMKFIDKSLYGKARVFPGLVDVSEPRVKDAKFTLDLNFTDQTAQNLRIAVAPQPQFSTGYYAAPGELIKIVVPAGIEGLTMQIGGHTDDLSASTSLLRDPIIYMRQILYSGVNYVRNLYGGTIYINATRAYPTPVQFTISNAVVSPDFILGVSNDANWVAQVKASKVPWLELRSKRVIFLVPRDKIVASFSSAEPYTNPTATMTKWNEVFDLDYNGWMGLSDNAPDIRDRSPQGAWRGALDIQISEGYGHSGFPFMAYDDDYWFGTFASFKNVTTSQNMWGAYHEFGHNMQQANVWSWSTLTETTNNLFEFKIAKRIGADFSSLHPAPPVEFPKALAYAADNRLGKNFDSDAGMNDYFRRLVPFLQIFEKYGYGAMTYLYTEARHAPRLNFNDISKHNFTYEKLSDYARTDLAPFFRAWGITISDAVAAKVAGKYPALTTNLWAYNPLTGQGGNDTFQEPFTTSIVSVSSDDQGDGWGPEFLVDGDFSDGVNYWSSFSNNYPISIVIQEDNASPKYVKGVRFANRNPYGLDRHPGKIDIYTSLDNITYTQSGTFNMDNSIGAQDYIFAGGPILTKYVKCIIRNGTPGGQDFVSLSECNLIQP</sequence>
<evidence type="ECO:0000259" key="1">
    <source>
        <dbReference type="PROSITE" id="PS51723"/>
    </source>
</evidence>
<dbReference type="SMART" id="SM01276">
    <property type="entry name" value="M60-like"/>
    <property type="match status" value="1"/>
</dbReference>